<name>A0A9R1VER8_LACSA</name>
<dbReference type="AlphaFoldDB" id="A0A9R1VER8"/>
<evidence type="ECO:0000313" key="1">
    <source>
        <dbReference type="EMBL" id="KAJ0203939.1"/>
    </source>
</evidence>
<accession>A0A9R1VER8</accession>
<proteinExistence type="predicted"/>
<organism evidence="1 2">
    <name type="scientific">Lactuca sativa</name>
    <name type="common">Garden lettuce</name>
    <dbReference type="NCBI Taxonomy" id="4236"/>
    <lineage>
        <taxon>Eukaryota</taxon>
        <taxon>Viridiplantae</taxon>
        <taxon>Streptophyta</taxon>
        <taxon>Embryophyta</taxon>
        <taxon>Tracheophyta</taxon>
        <taxon>Spermatophyta</taxon>
        <taxon>Magnoliopsida</taxon>
        <taxon>eudicotyledons</taxon>
        <taxon>Gunneridae</taxon>
        <taxon>Pentapetalae</taxon>
        <taxon>asterids</taxon>
        <taxon>campanulids</taxon>
        <taxon>Asterales</taxon>
        <taxon>Asteraceae</taxon>
        <taxon>Cichorioideae</taxon>
        <taxon>Cichorieae</taxon>
        <taxon>Lactucinae</taxon>
        <taxon>Lactuca</taxon>
    </lineage>
</organism>
<keyword evidence="2" id="KW-1185">Reference proteome</keyword>
<evidence type="ECO:0000313" key="2">
    <source>
        <dbReference type="Proteomes" id="UP000235145"/>
    </source>
</evidence>
<protein>
    <submittedName>
        <fullName evidence="1">Uncharacterized protein</fullName>
    </submittedName>
</protein>
<sequence length="90" mass="10569">MHIDDYKVVFENDINIISEALNFYGTHAIQKYWMIMHDTDINKYGVTVHFLSKDESSTSSPLWSDPQDFPNHPIINIVLLNGYHYIKRVI</sequence>
<comment type="caution">
    <text evidence="1">The sequence shown here is derived from an EMBL/GenBank/DDBJ whole genome shotgun (WGS) entry which is preliminary data.</text>
</comment>
<dbReference type="EMBL" id="NBSK02000005">
    <property type="protein sequence ID" value="KAJ0203939.1"/>
    <property type="molecule type" value="Genomic_DNA"/>
</dbReference>
<reference evidence="1 2" key="1">
    <citation type="journal article" date="2017" name="Nat. Commun.">
        <title>Genome assembly with in vitro proximity ligation data and whole-genome triplication in lettuce.</title>
        <authorList>
            <person name="Reyes-Chin-Wo S."/>
            <person name="Wang Z."/>
            <person name="Yang X."/>
            <person name="Kozik A."/>
            <person name="Arikit S."/>
            <person name="Song C."/>
            <person name="Xia L."/>
            <person name="Froenicke L."/>
            <person name="Lavelle D.O."/>
            <person name="Truco M.J."/>
            <person name="Xia R."/>
            <person name="Zhu S."/>
            <person name="Xu C."/>
            <person name="Xu H."/>
            <person name="Xu X."/>
            <person name="Cox K."/>
            <person name="Korf I."/>
            <person name="Meyers B.C."/>
            <person name="Michelmore R.W."/>
        </authorList>
    </citation>
    <scope>NUCLEOTIDE SEQUENCE [LARGE SCALE GENOMIC DNA]</scope>
    <source>
        <strain evidence="2">cv. Salinas</strain>
        <tissue evidence="1">Seedlings</tissue>
    </source>
</reference>
<gene>
    <name evidence="1" type="ORF">LSAT_V11C500229360</name>
</gene>
<dbReference type="Proteomes" id="UP000235145">
    <property type="component" value="Unassembled WGS sequence"/>
</dbReference>